<evidence type="ECO:0000313" key="3">
    <source>
        <dbReference type="Proteomes" id="UP000886653"/>
    </source>
</evidence>
<evidence type="ECO:0000256" key="1">
    <source>
        <dbReference type="SAM" id="SignalP"/>
    </source>
</evidence>
<keyword evidence="3" id="KW-1185">Reference proteome</keyword>
<comment type="caution">
    <text evidence="2">The sequence shown here is derived from an EMBL/GenBank/DDBJ whole genome shotgun (WGS) entry which is preliminary data.</text>
</comment>
<feature type="chain" id="PRO_5040413952" description="Extracellular membrane protein CFEM domain-containing protein" evidence="1">
    <location>
        <begin position="20"/>
        <end position="249"/>
    </location>
</feature>
<proteinExistence type="predicted"/>
<protein>
    <recommendedName>
        <fullName evidence="4">Extracellular membrane protein CFEM domain-containing protein</fullName>
    </recommendedName>
</protein>
<reference evidence="2" key="1">
    <citation type="submission" date="2013-11" db="EMBL/GenBank/DDBJ databases">
        <title>Genome sequence of the fusiform rust pathogen reveals effectors for host alternation and coevolution with pine.</title>
        <authorList>
            <consortium name="DOE Joint Genome Institute"/>
            <person name="Smith K."/>
            <person name="Pendleton A."/>
            <person name="Kubisiak T."/>
            <person name="Anderson C."/>
            <person name="Salamov A."/>
            <person name="Aerts A."/>
            <person name="Riley R."/>
            <person name="Clum A."/>
            <person name="Lindquist E."/>
            <person name="Ence D."/>
            <person name="Campbell M."/>
            <person name="Kronenberg Z."/>
            <person name="Feau N."/>
            <person name="Dhillon B."/>
            <person name="Hamelin R."/>
            <person name="Burleigh J."/>
            <person name="Smith J."/>
            <person name="Yandell M."/>
            <person name="Nelson C."/>
            <person name="Grigoriev I."/>
            <person name="Davis J."/>
        </authorList>
    </citation>
    <scope>NUCLEOTIDE SEQUENCE</scope>
    <source>
        <strain evidence="2">G11</strain>
    </source>
</reference>
<keyword evidence="1" id="KW-0732">Signal</keyword>
<gene>
    <name evidence="2" type="ORF">CROQUDRAFT_111176</name>
</gene>
<accession>A0A9P6N6X4</accession>
<dbReference type="AlphaFoldDB" id="A0A9P6N6X4"/>
<feature type="signal peptide" evidence="1">
    <location>
        <begin position="1"/>
        <end position="19"/>
    </location>
</feature>
<organism evidence="2 3">
    <name type="scientific">Cronartium quercuum f. sp. fusiforme G11</name>
    <dbReference type="NCBI Taxonomy" id="708437"/>
    <lineage>
        <taxon>Eukaryota</taxon>
        <taxon>Fungi</taxon>
        <taxon>Dikarya</taxon>
        <taxon>Basidiomycota</taxon>
        <taxon>Pucciniomycotina</taxon>
        <taxon>Pucciniomycetes</taxon>
        <taxon>Pucciniales</taxon>
        <taxon>Coleosporiaceae</taxon>
        <taxon>Cronartium</taxon>
    </lineage>
</organism>
<dbReference type="Proteomes" id="UP000886653">
    <property type="component" value="Unassembled WGS sequence"/>
</dbReference>
<evidence type="ECO:0008006" key="4">
    <source>
        <dbReference type="Google" id="ProtNLM"/>
    </source>
</evidence>
<evidence type="ECO:0000313" key="2">
    <source>
        <dbReference type="EMBL" id="KAG0140323.1"/>
    </source>
</evidence>
<name>A0A9P6N6X4_9BASI</name>
<dbReference type="OrthoDB" id="3065412at2759"/>
<dbReference type="EMBL" id="MU167453">
    <property type="protein sequence ID" value="KAG0140323.1"/>
    <property type="molecule type" value="Genomic_DNA"/>
</dbReference>
<sequence>MNAFLLFAIALIADSSCIAAEPHVKRQAEALASLPACTDFGCLCRLEKFTKASVTCVVGTCTSTEQIAGATFSQKACSAVGVTLHLPTPTGGPSDTPAPAAPAPPVPVDPKPVLPTTPCIYLGSAFNGSLANGTTFNVTFSHGTSSNATISNATISNATASNVTLRGSGKSNGTNAINSTTWNGIPVCPPLPVSTPPTPTNTTPTSPHSGDLIDNSYNAAVKAQSSASKRDLSVFVAVFLGCASTLLLL</sequence>